<dbReference type="Gene3D" id="3.40.50.720">
    <property type="entry name" value="NAD(P)-binding Rossmann-like Domain"/>
    <property type="match status" value="1"/>
</dbReference>
<dbReference type="GO" id="GO:0006730">
    <property type="term" value="P:one-carbon metabolic process"/>
    <property type="evidence" value="ECO:0007669"/>
    <property type="project" value="UniProtKB-KW"/>
</dbReference>
<dbReference type="InterPro" id="IPR020082">
    <property type="entry name" value="S-Ado-L-homoCys_hydrolase_CS"/>
</dbReference>
<name>X0VU08_9ZZZZ</name>
<proteinExistence type="inferred from homology"/>
<feature type="domain" description="S-adenosyl-L-homocysteine hydrolase NAD binding" evidence="5">
    <location>
        <begin position="1"/>
        <end position="142"/>
    </location>
</feature>
<evidence type="ECO:0000256" key="3">
    <source>
        <dbReference type="ARBA" id="ARBA00022563"/>
    </source>
</evidence>
<dbReference type="InterPro" id="IPR042172">
    <property type="entry name" value="Adenosylhomocyst_ase-like_sf"/>
</dbReference>
<evidence type="ECO:0000256" key="4">
    <source>
        <dbReference type="ARBA" id="ARBA00023027"/>
    </source>
</evidence>
<evidence type="ECO:0000256" key="2">
    <source>
        <dbReference type="ARBA" id="ARBA00007122"/>
    </source>
</evidence>
<feature type="non-terminal residue" evidence="6">
    <location>
        <position position="1"/>
    </location>
</feature>
<dbReference type="SMART" id="SM00996">
    <property type="entry name" value="AdoHcyase"/>
    <property type="match status" value="1"/>
</dbReference>
<dbReference type="SUPFAM" id="SSF52283">
    <property type="entry name" value="Formate/glycerate dehydrogenase catalytic domain-like"/>
    <property type="match status" value="1"/>
</dbReference>
<comment type="similarity">
    <text evidence="2">Belongs to the adenosylhomocysteinase family.</text>
</comment>
<dbReference type="NCBIfam" id="NF004005">
    <property type="entry name" value="PRK05476.2-3"/>
    <property type="match status" value="1"/>
</dbReference>
<dbReference type="GO" id="GO:0004013">
    <property type="term" value="F:adenosylhomocysteinase activity"/>
    <property type="evidence" value="ECO:0007669"/>
    <property type="project" value="TreeGrafter"/>
</dbReference>
<comment type="caution">
    <text evidence="6">The sequence shown here is derived from an EMBL/GenBank/DDBJ whole genome shotgun (WGS) entry which is preliminary data.</text>
</comment>
<dbReference type="InterPro" id="IPR036291">
    <property type="entry name" value="NAD(P)-bd_dom_sf"/>
</dbReference>
<dbReference type="PANTHER" id="PTHR23420">
    <property type="entry name" value="ADENOSYLHOMOCYSTEINASE"/>
    <property type="match status" value="1"/>
</dbReference>
<dbReference type="GO" id="GO:0033353">
    <property type="term" value="P:S-adenosylmethionine cycle"/>
    <property type="evidence" value="ECO:0007669"/>
    <property type="project" value="TreeGrafter"/>
</dbReference>
<dbReference type="InterPro" id="IPR015878">
    <property type="entry name" value="Ado_hCys_hydrolase_NAD-bd"/>
</dbReference>
<dbReference type="PANTHER" id="PTHR23420:SF0">
    <property type="entry name" value="ADENOSYLHOMOCYSTEINASE"/>
    <property type="match status" value="1"/>
</dbReference>
<protein>
    <recommendedName>
        <fullName evidence="5">S-adenosyl-L-homocysteine hydrolase NAD binding domain-containing protein</fullName>
    </recommendedName>
</protein>
<dbReference type="Gene3D" id="3.40.50.1480">
    <property type="entry name" value="Adenosylhomocysteinase-like"/>
    <property type="match status" value="1"/>
</dbReference>
<accession>X0VU08</accession>
<organism evidence="6">
    <name type="scientific">marine sediment metagenome</name>
    <dbReference type="NCBI Taxonomy" id="412755"/>
    <lineage>
        <taxon>unclassified sequences</taxon>
        <taxon>metagenomes</taxon>
        <taxon>ecological metagenomes</taxon>
    </lineage>
</organism>
<dbReference type="PROSITE" id="PS00739">
    <property type="entry name" value="ADOHCYASE_2"/>
    <property type="match status" value="1"/>
</dbReference>
<dbReference type="AlphaFoldDB" id="X0VU08"/>
<sequence length="214" mass="23702">AGKTVVVAGYGMCGRGVARRMTGMGARVIVTEVEPICALEAAMDGFRVMSMDEAASKGDLFITVTGCADVLQRQHFEQMKDGVFLANAGHFNVEINIDDLSALAEQINRQVEENVDEFVLENRRRLYLLGEGRLINLAAARGHPACVMDMSFAVQALTAEYAAKNRERLRPKVYSVPKKVDTWVAEMKLKSMGIRLDTLTPRQKSYLTGWREGT</sequence>
<reference evidence="6" key="1">
    <citation type="journal article" date="2014" name="Front. Microbiol.">
        <title>High frequency of phylogenetically diverse reductive dehalogenase-homologous genes in deep subseafloor sedimentary metagenomes.</title>
        <authorList>
            <person name="Kawai M."/>
            <person name="Futagami T."/>
            <person name="Toyoda A."/>
            <person name="Takaki Y."/>
            <person name="Nishi S."/>
            <person name="Hori S."/>
            <person name="Arai W."/>
            <person name="Tsubouchi T."/>
            <person name="Morono Y."/>
            <person name="Uchiyama I."/>
            <person name="Ito T."/>
            <person name="Fujiyama A."/>
            <person name="Inagaki F."/>
            <person name="Takami H."/>
        </authorList>
    </citation>
    <scope>NUCLEOTIDE SEQUENCE</scope>
    <source>
        <strain evidence="6">Expedition CK06-06</strain>
    </source>
</reference>
<gene>
    <name evidence="6" type="ORF">S01H1_59563</name>
</gene>
<dbReference type="GO" id="GO:0005829">
    <property type="term" value="C:cytosol"/>
    <property type="evidence" value="ECO:0007669"/>
    <property type="project" value="TreeGrafter"/>
</dbReference>
<comment type="cofactor">
    <cofactor evidence="1">
        <name>NAD(+)</name>
        <dbReference type="ChEBI" id="CHEBI:57540"/>
    </cofactor>
</comment>
<keyword evidence="4" id="KW-0520">NAD</keyword>
<keyword evidence="3" id="KW-0554">One-carbon metabolism</keyword>
<evidence type="ECO:0000259" key="5">
    <source>
        <dbReference type="SMART" id="SM00997"/>
    </source>
</evidence>
<dbReference type="SUPFAM" id="SSF51735">
    <property type="entry name" value="NAD(P)-binding Rossmann-fold domains"/>
    <property type="match status" value="1"/>
</dbReference>
<dbReference type="EMBL" id="BARS01038963">
    <property type="protein sequence ID" value="GAG14612.1"/>
    <property type="molecule type" value="Genomic_DNA"/>
</dbReference>
<dbReference type="InterPro" id="IPR000043">
    <property type="entry name" value="Adenosylhomocysteinase-like"/>
</dbReference>
<dbReference type="SMART" id="SM00997">
    <property type="entry name" value="AdoHcyase_NAD"/>
    <property type="match status" value="1"/>
</dbReference>
<evidence type="ECO:0000313" key="6">
    <source>
        <dbReference type="EMBL" id="GAG14612.1"/>
    </source>
</evidence>
<evidence type="ECO:0000256" key="1">
    <source>
        <dbReference type="ARBA" id="ARBA00001911"/>
    </source>
</evidence>
<dbReference type="Pfam" id="PF00670">
    <property type="entry name" value="AdoHcyase_NAD"/>
    <property type="match status" value="1"/>
</dbReference>